<dbReference type="Pfam" id="PF07695">
    <property type="entry name" value="7TMR-DISM_7TM"/>
    <property type="match status" value="1"/>
</dbReference>
<name>A0ABM7UGU7_9LEPT</name>
<feature type="transmembrane region" description="Helical" evidence="1">
    <location>
        <begin position="400"/>
        <end position="417"/>
    </location>
</feature>
<dbReference type="InterPro" id="IPR011623">
    <property type="entry name" value="7TMR_DISM_rcpt_extracell_dom1"/>
</dbReference>
<evidence type="ECO:0000313" key="5">
    <source>
        <dbReference type="Proteomes" id="UP000245263"/>
    </source>
</evidence>
<evidence type="ECO:0000313" key="4">
    <source>
        <dbReference type="EMBL" id="BDA77692.1"/>
    </source>
</evidence>
<protein>
    <recommendedName>
        <fullName evidence="6">Histidine kinase</fullName>
    </recommendedName>
</protein>
<dbReference type="PANTHER" id="PTHR34220:SF7">
    <property type="entry name" value="SENSOR HISTIDINE KINASE YPDA"/>
    <property type="match status" value="1"/>
</dbReference>
<feature type="transmembrane region" description="Helical" evidence="1">
    <location>
        <begin position="224"/>
        <end position="243"/>
    </location>
</feature>
<gene>
    <name evidence="4" type="ORF">LPTSP3_g06220</name>
</gene>
<sequence>MLNIISLDFKFNMHTFGNKPYVLLNFVLILSSMSCSFEKNALDATAKNGVFYLGEDFAAKHSLIKLDGEWEFYYRNFYSESHFTKDPSLKKDYLSFPGFWNDKIIDGITLGGTGFATYRLVVKLPDKLRNQSLGLYVPHAFSAYYMYINGKLELQNGTPGKNARETKEFWLPSAVFFSTPNQEIEIIIHVSNFKSLNGGFRQSIELGTAEDVLNTKQMRLTIDLLLVGGLLVISLLHLCIYLIRPEDKGILYFSIYAFLGVVYKLTNGEYFLMMLFPGLDWTWLIKIFLLSVYLTFPVLISFVRQMFPEETPGRIAWSIQWLFLAMVVFVIFSESSLLEYSLIPGELLIMLCCLFVLHIFVHAAIRKRESALGFLAGFLVFVITVINDILFEKNIIKTEIYSPIGSFVMFFSQAFFLSKKFTNVLSTVEKQNVELEQSALLKEKLFLTNIQSKRMELELLKKTIQPHFLMNSLSAIRYWVMENPEKSTDILDALAGELRIIQNVANKKQISIIDEFNLCKYHVAVMGMRMEKNYPLKLRGFAGDETVPPLVFHTLLENAFTHDDSGNAKLSFCIWKKKNIKSDKNSEHYCFIVHNHSRDSRTSVTKSGSGTGMEYIRLRLEESYPGNWQLEHGKTRTGYRVLIVIKIEDYSKKT</sequence>
<feature type="transmembrane region" description="Helical" evidence="1">
    <location>
        <begin position="371"/>
        <end position="391"/>
    </location>
</feature>
<feature type="transmembrane region" description="Helical" evidence="1">
    <location>
        <begin position="278"/>
        <end position="303"/>
    </location>
</feature>
<feature type="domain" description="Signal transduction histidine kinase internal region" evidence="2">
    <location>
        <begin position="455"/>
        <end position="532"/>
    </location>
</feature>
<keyword evidence="1" id="KW-0472">Membrane</keyword>
<accession>A0ABM7UGU7</accession>
<dbReference type="InterPro" id="IPR008979">
    <property type="entry name" value="Galactose-bd-like_sf"/>
</dbReference>
<feature type="transmembrane region" description="Helical" evidence="1">
    <location>
        <begin position="315"/>
        <end position="333"/>
    </location>
</feature>
<keyword evidence="1" id="KW-0812">Transmembrane</keyword>
<evidence type="ECO:0008006" key="6">
    <source>
        <dbReference type="Google" id="ProtNLM"/>
    </source>
</evidence>
<dbReference type="PANTHER" id="PTHR34220">
    <property type="entry name" value="SENSOR HISTIDINE KINASE YPDA"/>
    <property type="match status" value="1"/>
</dbReference>
<reference evidence="4 5" key="1">
    <citation type="submission" date="2021-08" db="EMBL/GenBank/DDBJ databases">
        <title>Complete genome sequence of Leptospira kobayashii strain E30.</title>
        <authorList>
            <person name="Nakao R."/>
            <person name="Nakamura S."/>
            <person name="Masuzawa T."/>
            <person name="Koizumi N."/>
        </authorList>
    </citation>
    <scope>NUCLEOTIDE SEQUENCE [LARGE SCALE GENOMIC DNA]</scope>
    <source>
        <strain evidence="4 5">E30</strain>
    </source>
</reference>
<dbReference type="InterPro" id="IPR010559">
    <property type="entry name" value="Sig_transdc_His_kin_internal"/>
</dbReference>
<dbReference type="Proteomes" id="UP000245263">
    <property type="component" value="Chromosome 1"/>
</dbReference>
<evidence type="ECO:0000259" key="2">
    <source>
        <dbReference type="Pfam" id="PF06580"/>
    </source>
</evidence>
<feature type="transmembrane region" description="Helical" evidence="1">
    <location>
        <begin position="345"/>
        <end position="365"/>
    </location>
</feature>
<dbReference type="Gene3D" id="2.60.120.260">
    <property type="entry name" value="Galactose-binding domain-like"/>
    <property type="match status" value="1"/>
</dbReference>
<dbReference type="SUPFAM" id="SSF49785">
    <property type="entry name" value="Galactose-binding domain-like"/>
    <property type="match status" value="1"/>
</dbReference>
<keyword evidence="1" id="KW-1133">Transmembrane helix</keyword>
<feature type="transmembrane region" description="Helical" evidence="1">
    <location>
        <begin position="249"/>
        <end position="266"/>
    </location>
</feature>
<dbReference type="RefSeq" id="WP_242935332.1">
    <property type="nucleotide sequence ID" value="NZ_AP025028.1"/>
</dbReference>
<dbReference type="EMBL" id="AP025028">
    <property type="protein sequence ID" value="BDA77692.1"/>
    <property type="molecule type" value="Genomic_DNA"/>
</dbReference>
<dbReference type="Pfam" id="PF06580">
    <property type="entry name" value="His_kinase"/>
    <property type="match status" value="1"/>
</dbReference>
<evidence type="ECO:0000259" key="3">
    <source>
        <dbReference type="Pfam" id="PF07695"/>
    </source>
</evidence>
<keyword evidence="5" id="KW-1185">Reference proteome</keyword>
<organism evidence="4 5">
    <name type="scientific">Leptospira kobayashii</name>
    <dbReference type="NCBI Taxonomy" id="1917830"/>
    <lineage>
        <taxon>Bacteria</taxon>
        <taxon>Pseudomonadati</taxon>
        <taxon>Spirochaetota</taxon>
        <taxon>Spirochaetia</taxon>
        <taxon>Leptospirales</taxon>
        <taxon>Leptospiraceae</taxon>
        <taxon>Leptospira</taxon>
    </lineage>
</organism>
<feature type="domain" description="7TM-DISM receptor extracellular" evidence="3">
    <location>
        <begin position="221"/>
        <end position="418"/>
    </location>
</feature>
<dbReference type="InterPro" id="IPR050640">
    <property type="entry name" value="Bact_2-comp_sensor_kinase"/>
</dbReference>
<proteinExistence type="predicted"/>
<evidence type="ECO:0000256" key="1">
    <source>
        <dbReference type="SAM" id="Phobius"/>
    </source>
</evidence>